<evidence type="ECO:0000256" key="1">
    <source>
        <dbReference type="ARBA" id="ARBA00004829"/>
    </source>
</evidence>
<feature type="region of interest" description="Disordered" evidence="5">
    <location>
        <begin position="514"/>
        <end position="535"/>
    </location>
</feature>
<dbReference type="EMBL" id="CADCUE010000031">
    <property type="protein sequence ID" value="CAA9314437.1"/>
    <property type="molecule type" value="Genomic_DNA"/>
</dbReference>
<dbReference type="GO" id="GO:0016491">
    <property type="term" value="F:oxidoreductase activity"/>
    <property type="evidence" value="ECO:0007669"/>
    <property type="project" value="UniProtKB-KW"/>
</dbReference>
<dbReference type="Pfam" id="PF01593">
    <property type="entry name" value="Amino_oxidase"/>
    <property type="match status" value="1"/>
</dbReference>
<dbReference type="SUPFAM" id="SSF51905">
    <property type="entry name" value="FAD/NAD(P)-binding domain"/>
    <property type="match status" value="1"/>
</dbReference>
<accession>A0A6J4KUN1</accession>
<evidence type="ECO:0000256" key="2">
    <source>
        <dbReference type="ARBA" id="ARBA00022746"/>
    </source>
</evidence>
<comment type="similarity">
    <text evidence="4">Belongs to the carotenoid/retinoid oxidoreductase family.</text>
</comment>
<organism evidence="7">
    <name type="scientific">uncultured Frankineae bacterium</name>
    <dbReference type="NCBI Taxonomy" id="437475"/>
    <lineage>
        <taxon>Bacteria</taxon>
        <taxon>Bacillati</taxon>
        <taxon>Actinomycetota</taxon>
        <taxon>Actinomycetes</taxon>
        <taxon>Frankiales</taxon>
        <taxon>environmental samples</taxon>
    </lineage>
</organism>
<name>A0A6J4KUN1_9ACTN</name>
<dbReference type="InterPro" id="IPR002937">
    <property type="entry name" value="Amino_oxidase"/>
</dbReference>
<keyword evidence="2 4" id="KW-0125">Carotenoid biosynthesis</keyword>
<evidence type="ECO:0000256" key="5">
    <source>
        <dbReference type="SAM" id="MobiDB-lite"/>
    </source>
</evidence>
<dbReference type="Gene3D" id="3.50.50.60">
    <property type="entry name" value="FAD/NAD(P)-binding domain"/>
    <property type="match status" value="2"/>
</dbReference>
<evidence type="ECO:0000313" key="7">
    <source>
        <dbReference type="EMBL" id="CAA9314437.1"/>
    </source>
</evidence>
<sequence>MKTVPGRTDRVVIVGAGLAGLSAALRLTGAGREVTVLEREDVPGGRNGLREVASPAGDGSYRFDTGPTVLTMPDLIADALDCVGERLEDWLELQPVDPLYRAYYPDGSTLDVKADAGAMADEVERVCGPAEAKGYLRYVDFVSKLYRYEMADFIDRNIDSPLDLLTPNLARLAAIGGFGRLAPKVESYLEDPRTQRVLSFQSMYAGLSPYDALAIYAVIAYMDSVAGVFFPKGGMHAVPRALAGAAEKHGVQLRYGTPVKRVLVEHGRAVGVETDDGERIPADVVVLNPDLPVAYRELLPPEATPRRVKRLDYSPSCFLLLAGSTQAYRKTAHHNIHFGRSWAGVFDELIDRKQLMSDPSILVTNPTRSDPSLAPDGKHVYYVLLPTPNTSSGIDWDVVGPRYRDEAVARLEAMGYVGFGDAIEVEDVTTPADWQRRGMEQGAPFAAAHSFLQTGPFRPSNLAPKVEGVVFAGSGTQPGVGVPMVLISGRLAAERILGKDRGYRSRALRLAEPASAAPLSVPGPPAGAVRSAVRP</sequence>
<dbReference type="GO" id="GO:0016117">
    <property type="term" value="P:carotenoid biosynthetic process"/>
    <property type="evidence" value="ECO:0007669"/>
    <property type="project" value="UniProtKB-KW"/>
</dbReference>
<evidence type="ECO:0000256" key="4">
    <source>
        <dbReference type="RuleBase" id="RU362075"/>
    </source>
</evidence>
<evidence type="ECO:0000256" key="3">
    <source>
        <dbReference type="ARBA" id="ARBA00023002"/>
    </source>
</evidence>
<protein>
    <submittedName>
        <fullName evidence="7">Phytoene dehydrogenase</fullName>
        <ecNumber evidence="7">1.14.99.-</ecNumber>
    </submittedName>
</protein>
<comment type="pathway">
    <text evidence="1 4">Carotenoid biosynthesis.</text>
</comment>
<dbReference type="AlphaFoldDB" id="A0A6J4KUN1"/>
<dbReference type="PRINTS" id="PR00419">
    <property type="entry name" value="ADXRDTASE"/>
</dbReference>
<dbReference type="InterPro" id="IPR014105">
    <property type="entry name" value="Carotenoid/retinoid_OxRdtase"/>
</dbReference>
<feature type="domain" description="Amine oxidase" evidence="6">
    <location>
        <begin position="18"/>
        <end position="497"/>
    </location>
</feature>
<dbReference type="PANTHER" id="PTHR43734">
    <property type="entry name" value="PHYTOENE DESATURASE"/>
    <property type="match status" value="1"/>
</dbReference>
<dbReference type="PANTHER" id="PTHR43734:SF1">
    <property type="entry name" value="PHYTOENE DESATURASE"/>
    <property type="match status" value="1"/>
</dbReference>
<dbReference type="InterPro" id="IPR036188">
    <property type="entry name" value="FAD/NAD-bd_sf"/>
</dbReference>
<keyword evidence="3 4" id="KW-0560">Oxidoreductase</keyword>
<dbReference type="EC" id="1.14.99.-" evidence="7"/>
<evidence type="ECO:0000259" key="6">
    <source>
        <dbReference type="Pfam" id="PF01593"/>
    </source>
</evidence>
<reference evidence="7" key="1">
    <citation type="submission" date="2020-02" db="EMBL/GenBank/DDBJ databases">
        <authorList>
            <person name="Meier V. D."/>
        </authorList>
    </citation>
    <scope>NUCLEOTIDE SEQUENCE</scope>
    <source>
        <strain evidence="7">AVDCRST_MAG16</strain>
    </source>
</reference>
<dbReference type="NCBIfam" id="TIGR02734">
    <property type="entry name" value="crtI_fam"/>
    <property type="match status" value="1"/>
</dbReference>
<gene>
    <name evidence="7" type="ORF">AVDCRST_MAG16-519</name>
</gene>
<proteinExistence type="inferred from homology"/>